<evidence type="ECO:0000313" key="2">
    <source>
        <dbReference type="EMBL" id="KAA6324520.1"/>
    </source>
</evidence>
<dbReference type="AlphaFoldDB" id="A0A5J4QUF9"/>
<name>A0A5J4QUF9_9EUKA</name>
<evidence type="ECO:0000256" key="1">
    <source>
        <dbReference type="SAM" id="MobiDB-lite"/>
    </source>
</evidence>
<feature type="region of interest" description="Disordered" evidence="1">
    <location>
        <begin position="1"/>
        <end position="28"/>
    </location>
</feature>
<sequence>MDQPWTIKPNPDSGPKYDSETSSSPIRQAGSFPYGYIADRGHELLTKFLDAVGLSRQTQALLIGEQKFQSIRRYYYAMATLDDWMKSKQFLVQEVLK</sequence>
<comment type="caution">
    <text evidence="2">The sequence shown here is derived from an EMBL/GenBank/DDBJ whole genome shotgun (WGS) entry which is preliminary data.</text>
</comment>
<dbReference type="Proteomes" id="UP000324800">
    <property type="component" value="Unassembled WGS sequence"/>
</dbReference>
<reference evidence="2 3" key="1">
    <citation type="submission" date="2019-03" db="EMBL/GenBank/DDBJ databases">
        <title>Single cell metagenomics reveals metabolic interactions within the superorganism composed of flagellate Streblomastix strix and complex community of Bacteroidetes bacteria on its surface.</title>
        <authorList>
            <person name="Treitli S.C."/>
            <person name="Kolisko M."/>
            <person name="Husnik F."/>
            <person name="Keeling P."/>
            <person name="Hampl V."/>
        </authorList>
    </citation>
    <scope>NUCLEOTIDE SEQUENCE [LARGE SCALE GENOMIC DNA]</scope>
    <source>
        <strain evidence="2">ST1C</strain>
    </source>
</reference>
<gene>
    <name evidence="2" type="ORF">EZS28_054182</name>
</gene>
<dbReference type="EMBL" id="SNRW01044357">
    <property type="protein sequence ID" value="KAA6324520.1"/>
    <property type="molecule type" value="Genomic_DNA"/>
</dbReference>
<proteinExistence type="predicted"/>
<evidence type="ECO:0000313" key="3">
    <source>
        <dbReference type="Proteomes" id="UP000324800"/>
    </source>
</evidence>
<feature type="non-terminal residue" evidence="2">
    <location>
        <position position="97"/>
    </location>
</feature>
<accession>A0A5J4QUF9</accession>
<protein>
    <submittedName>
        <fullName evidence="2">Uncharacterized protein</fullName>
    </submittedName>
</protein>
<organism evidence="2 3">
    <name type="scientific">Streblomastix strix</name>
    <dbReference type="NCBI Taxonomy" id="222440"/>
    <lineage>
        <taxon>Eukaryota</taxon>
        <taxon>Metamonada</taxon>
        <taxon>Preaxostyla</taxon>
        <taxon>Oxymonadida</taxon>
        <taxon>Streblomastigidae</taxon>
        <taxon>Streblomastix</taxon>
    </lineage>
</organism>